<reference evidence="2 3" key="1">
    <citation type="submission" date="2015-09" db="EMBL/GenBank/DDBJ databases">
        <title>Trachymyrmex zeteki WGS genome.</title>
        <authorList>
            <person name="Nygaard S."/>
            <person name="Hu H."/>
            <person name="Boomsma J."/>
            <person name="Zhang G."/>
        </authorList>
    </citation>
    <scope>NUCLEOTIDE SEQUENCE [LARGE SCALE GENOMIC DNA]</scope>
    <source>
        <strain evidence="2">Tzet28-1</strain>
        <tissue evidence="2">Whole body</tissue>
    </source>
</reference>
<organism evidence="2 3">
    <name type="scientific">Mycetomoellerius zeteki</name>
    <dbReference type="NCBI Taxonomy" id="64791"/>
    <lineage>
        <taxon>Eukaryota</taxon>
        <taxon>Metazoa</taxon>
        <taxon>Ecdysozoa</taxon>
        <taxon>Arthropoda</taxon>
        <taxon>Hexapoda</taxon>
        <taxon>Insecta</taxon>
        <taxon>Pterygota</taxon>
        <taxon>Neoptera</taxon>
        <taxon>Endopterygota</taxon>
        <taxon>Hymenoptera</taxon>
        <taxon>Apocrita</taxon>
        <taxon>Aculeata</taxon>
        <taxon>Formicoidea</taxon>
        <taxon>Formicidae</taxon>
        <taxon>Myrmicinae</taxon>
        <taxon>Mycetomoellerius</taxon>
    </lineage>
</organism>
<protein>
    <recommendedName>
        <fullName evidence="1">Mutator-like transposase domain-containing protein</fullName>
    </recommendedName>
</protein>
<name>A0A151XHF9_9HYME</name>
<evidence type="ECO:0000259" key="1">
    <source>
        <dbReference type="Pfam" id="PF20700"/>
    </source>
</evidence>
<feature type="non-terminal residue" evidence="2">
    <location>
        <position position="1"/>
    </location>
</feature>
<dbReference type="EMBL" id="KQ982130">
    <property type="protein sequence ID" value="KYQ59839.1"/>
    <property type="molecule type" value="Genomic_DNA"/>
</dbReference>
<sequence length="348" mass="39997">STSAKKLHSASNDDIIYTPLHYYRIVEFLTVFGVLAEMFICKQCKQNVKFEESGNRGFDFKLIVACACGRREINSGPLINTGWEINRRNTYYSIVRHIHTAANAVFNIVCKKAVEKEKEENIKREKKKGTDEWHEEECFANHSGSAGKMEVDAVKEMFSWSEETFGVKYMNYIGDGDSKTYKAILELNPYDEDFPVVKSECVDYVEKRMGTRLRNLKKKKEKLGGKGKFTDVLIKKLTTYYGLAIRRNVESVTEMKKAIMGTLNHLCSTNTNPKHENCPPGEDSWCKTRAYESFNSTIWRLAPKHLNSGIKIMEIVAFIVAGIFNEEYSSILRIENNEFARNKHWTAL</sequence>
<dbReference type="InterPro" id="IPR049012">
    <property type="entry name" value="Mutator_transp_dom"/>
</dbReference>
<evidence type="ECO:0000313" key="3">
    <source>
        <dbReference type="Proteomes" id="UP000075809"/>
    </source>
</evidence>
<keyword evidence="3" id="KW-1185">Reference proteome</keyword>
<evidence type="ECO:0000313" key="2">
    <source>
        <dbReference type="EMBL" id="KYQ59839.1"/>
    </source>
</evidence>
<dbReference type="Proteomes" id="UP000075809">
    <property type="component" value="Unassembled WGS sequence"/>
</dbReference>
<feature type="domain" description="Mutator-like transposase" evidence="1">
    <location>
        <begin position="125"/>
        <end position="286"/>
    </location>
</feature>
<accession>A0A151XHF9</accession>
<gene>
    <name evidence="2" type="ORF">ALC60_01224</name>
</gene>
<dbReference type="Pfam" id="PF20700">
    <property type="entry name" value="Mutator"/>
    <property type="match status" value="1"/>
</dbReference>
<proteinExistence type="predicted"/>
<dbReference type="AlphaFoldDB" id="A0A151XHF9"/>